<dbReference type="AlphaFoldDB" id="A0A9N9Q711"/>
<evidence type="ECO:0000313" key="2">
    <source>
        <dbReference type="EMBL" id="CAG8982230.1"/>
    </source>
</evidence>
<organism evidence="2 3">
    <name type="scientific">Hymenoscyphus albidus</name>
    <dbReference type="NCBI Taxonomy" id="595503"/>
    <lineage>
        <taxon>Eukaryota</taxon>
        <taxon>Fungi</taxon>
        <taxon>Dikarya</taxon>
        <taxon>Ascomycota</taxon>
        <taxon>Pezizomycotina</taxon>
        <taxon>Leotiomycetes</taxon>
        <taxon>Helotiales</taxon>
        <taxon>Helotiaceae</taxon>
        <taxon>Hymenoscyphus</taxon>
    </lineage>
</organism>
<evidence type="ECO:0000313" key="3">
    <source>
        <dbReference type="Proteomes" id="UP000701801"/>
    </source>
</evidence>
<accession>A0A9N9Q711</accession>
<proteinExistence type="predicted"/>
<dbReference type="OrthoDB" id="9975758at2759"/>
<dbReference type="Proteomes" id="UP000701801">
    <property type="component" value="Unassembled WGS sequence"/>
</dbReference>
<gene>
    <name evidence="2" type="ORF">HYALB_00013968</name>
</gene>
<feature type="region of interest" description="Disordered" evidence="1">
    <location>
        <begin position="1"/>
        <end position="21"/>
    </location>
</feature>
<keyword evidence="3" id="KW-1185">Reference proteome</keyword>
<comment type="caution">
    <text evidence="2">The sequence shown here is derived from an EMBL/GenBank/DDBJ whole genome shotgun (WGS) entry which is preliminary data.</text>
</comment>
<name>A0A9N9Q711_9HELO</name>
<protein>
    <submittedName>
        <fullName evidence="2">Uncharacterized protein</fullName>
    </submittedName>
</protein>
<sequence>MAPNATNTISINPPTRFHPPGPKLVAPPPPPLTWLERTWNVTHSTLPMWKKAKNVRITYKILPRDDGKGCCLEDEVVYDDIDGKPEGCFERWLGMRQIRGVDCEGREGLSAGLYEEIMRKLEDVGELEGCEELGKIVKGMFGVKIDL</sequence>
<evidence type="ECO:0000256" key="1">
    <source>
        <dbReference type="SAM" id="MobiDB-lite"/>
    </source>
</evidence>
<dbReference type="EMBL" id="CAJVRM010000582">
    <property type="protein sequence ID" value="CAG8982230.1"/>
    <property type="molecule type" value="Genomic_DNA"/>
</dbReference>
<feature type="compositionally biased region" description="Polar residues" evidence="1">
    <location>
        <begin position="1"/>
        <end position="13"/>
    </location>
</feature>
<reference evidence="2" key="1">
    <citation type="submission" date="2021-07" db="EMBL/GenBank/DDBJ databases">
        <authorList>
            <person name="Durling M."/>
        </authorList>
    </citation>
    <scope>NUCLEOTIDE SEQUENCE</scope>
</reference>